<dbReference type="Proteomes" id="UP000192900">
    <property type="component" value="Chromosome"/>
</dbReference>
<reference evidence="1 2" key="1">
    <citation type="submission" date="2017-02" db="EMBL/GenBank/DDBJ databases">
        <title>Complete genome sequence of the drought resistance-promoting endophyte Pantoea alhagi LTYR-11Z.</title>
        <authorList>
            <person name="Zhang L."/>
        </authorList>
    </citation>
    <scope>NUCLEOTIDE SEQUENCE [LARGE SCALE GENOMIC DNA]</scope>
    <source>
        <strain evidence="1 2">LTYR-11Z</strain>
    </source>
</reference>
<sequence>MKSNMSYTAMRVKQFGFTPAVEVECIDGNSKEKTDCLLLFKTIDEVIFLGADNLHPLTKAEMKQVAIDALQVGKGKLQIEAKQRVSELESSRLRQASRAKQFNDAIAGWSRELQSLNWDVQNGLDTPTLRSRLSSLVNSMEKLKPKK</sequence>
<keyword evidence="2" id="KW-1185">Reference proteome</keyword>
<dbReference type="RefSeq" id="WP_085071324.1">
    <property type="nucleotide sequence ID" value="NZ_CP019706.1"/>
</dbReference>
<dbReference type="EMBL" id="CP019706">
    <property type="protein sequence ID" value="ARJ43267.1"/>
    <property type="molecule type" value="Genomic_DNA"/>
</dbReference>
<dbReference type="STRING" id="1891675.B1H58_15320"/>
<name>A0A1W6B870_9GAMM</name>
<dbReference type="AlphaFoldDB" id="A0A1W6B870"/>
<dbReference type="OrthoDB" id="9943402at2"/>
<evidence type="ECO:0000313" key="2">
    <source>
        <dbReference type="Proteomes" id="UP000192900"/>
    </source>
</evidence>
<protein>
    <submittedName>
        <fullName evidence="1">Uncharacterized protein</fullName>
    </submittedName>
</protein>
<proteinExistence type="predicted"/>
<dbReference type="KEGG" id="palh:B1H58_15320"/>
<accession>A0A1W6B870</accession>
<evidence type="ECO:0000313" key="1">
    <source>
        <dbReference type="EMBL" id="ARJ43267.1"/>
    </source>
</evidence>
<gene>
    <name evidence="1" type="ORF">B1H58_15320</name>
</gene>
<organism evidence="1 2">
    <name type="scientific">Pantoea alhagi</name>
    <dbReference type="NCBI Taxonomy" id="1891675"/>
    <lineage>
        <taxon>Bacteria</taxon>
        <taxon>Pseudomonadati</taxon>
        <taxon>Pseudomonadota</taxon>
        <taxon>Gammaproteobacteria</taxon>
        <taxon>Enterobacterales</taxon>
        <taxon>Erwiniaceae</taxon>
        <taxon>Pantoea</taxon>
    </lineage>
</organism>